<dbReference type="SMART" id="SM01065">
    <property type="entry name" value="CBM_2"/>
    <property type="match status" value="1"/>
</dbReference>
<dbReference type="Proteomes" id="UP001168877">
    <property type="component" value="Unassembled WGS sequence"/>
</dbReference>
<dbReference type="InterPro" id="IPR013784">
    <property type="entry name" value="Carb-bd-like_fold"/>
</dbReference>
<feature type="compositionally biased region" description="Basic and acidic residues" evidence="1">
    <location>
        <begin position="329"/>
        <end position="342"/>
    </location>
</feature>
<dbReference type="FunFam" id="2.60.40.10:FF:000552">
    <property type="entry name" value="Related to glucoamylase"/>
    <property type="match status" value="1"/>
</dbReference>
<comment type="caution">
    <text evidence="3">The sequence shown here is derived from an EMBL/GenBank/DDBJ whole genome shotgun (WGS) entry which is preliminary data.</text>
</comment>
<dbReference type="PANTHER" id="PTHR15048">
    <property type="entry name" value="STARCH-BINDING DOMAIN-CONTAINING PROTEIN 1"/>
    <property type="match status" value="1"/>
</dbReference>
<reference evidence="3" key="1">
    <citation type="journal article" date="2022" name="Plant J.">
        <title>Strategies of tolerance reflected in two North American maple genomes.</title>
        <authorList>
            <person name="McEvoy S.L."/>
            <person name="Sezen U.U."/>
            <person name="Trouern-Trend A."/>
            <person name="McMahon S.M."/>
            <person name="Schaberg P.G."/>
            <person name="Yang J."/>
            <person name="Wegrzyn J.L."/>
            <person name="Swenson N.G."/>
        </authorList>
    </citation>
    <scope>NUCLEOTIDE SEQUENCE</scope>
    <source>
        <strain evidence="3">NS2018</strain>
    </source>
</reference>
<organism evidence="3 4">
    <name type="scientific">Acer saccharum</name>
    <name type="common">Sugar maple</name>
    <dbReference type="NCBI Taxonomy" id="4024"/>
    <lineage>
        <taxon>Eukaryota</taxon>
        <taxon>Viridiplantae</taxon>
        <taxon>Streptophyta</taxon>
        <taxon>Embryophyta</taxon>
        <taxon>Tracheophyta</taxon>
        <taxon>Spermatophyta</taxon>
        <taxon>Magnoliopsida</taxon>
        <taxon>eudicotyledons</taxon>
        <taxon>Gunneridae</taxon>
        <taxon>Pentapetalae</taxon>
        <taxon>rosids</taxon>
        <taxon>malvids</taxon>
        <taxon>Sapindales</taxon>
        <taxon>Sapindaceae</taxon>
        <taxon>Hippocastanoideae</taxon>
        <taxon>Acereae</taxon>
        <taxon>Acer</taxon>
    </lineage>
</organism>
<proteinExistence type="predicted"/>
<feature type="region of interest" description="Disordered" evidence="1">
    <location>
        <begin position="329"/>
        <end position="386"/>
    </location>
</feature>
<dbReference type="GO" id="GO:0016020">
    <property type="term" value="C:membrane"/>
    <property type="evidence" value="ECO:0007669"/>
    <property type="project" value="TreeGrafter"/>
</dbReference>
<sequence length="411" mass="45906">MKTLTSSSSSSSNTFLDKYRDGGGFFSSKEVSLNRPHISFLSSKKLVHVRFLQLTSSVQHKPVLQLVSSLSSDVQAQLETAAPNQETYQSKTIHVRFQLQKECMFGEQFLMVGDDPMFGFWDPENAIPLNWSDGHVWTVELDIPVGKSIQFKFVLKNRTGNMLWQPGPDRIFQTWETENTITICEDWENAEYQKISEGDGDLFANENADDSNVNSAEVEEMADGPIAIVAENISYPNEDNPIVYASNNMFDVQQEESVMAIENTMIEEDILGSNGRADAAVEESLISHEGGAVLVPGLTPIPTMPTEGEIQDESIVINASIGINEAKKHDMPELDEKQEPERVPINGEEQELKQEPERGPINGEEQELKQTPHLAKQLQPDAIPSESNVLQNDIQWGRRTLQMLLNGLGLM</sequence>
<dbReference type="PROSITE" id="PS51166">
    <property type="entry name" value="CBM20"/>
    <property type="match status" value="1"/>
</dbReference>
<accession>A0AA39SAX7</accession>
<evidence type="ECO:0000313" key="3">
    <source>
        <dbReference type="EMBL" id="KAK0585930.1"/>
    </source>
</evidence>
<reference evidence="3" key="2">
    <citation type="submission" date="2023-06" db="EMBL/GenBank/DDBJ databases">
        <authorList>
            <person name="Swenson N.G."/>
            <person name="Wegrzyn J.L."/>
            <person name="Mcevoy S.L."/>
        </authorList>
    </citation>
    <scope>NUCLEOTIDE SEQUENCE</scope>
    <source>
        <strain evidence="3">NS2018</strain>
        <tissue evidence="3">Leaf</tissue>
    </source>
</reference>
<dbReference type="GO" id="GO:2001070">
    <property type="term" value="F:starch binding"/>
    <property type="evidence" value="ECO:0007669"/>
    <property type="project" value="InterPro"/>
</dbReference>
<dbReference type="Gene3D" id="2.60.40.10">
    <property type="entry name" value="Immunoglobulins"/>
    <property type="match status" value="1"/>
</dbReference>
<dbReference type="InterPro" id="IPR013783">
    <property type="entry name" value="Ig-like_fold"/>
</dbReference>
<name>A0AA39SAX7_ACESA</name>
<dbReference type="CDD" id="cd05467">
    <property type="entry name" value="CBM20"/>
    <property type="match status" value="1"/>
</dbReference>
<dbReference type="PANTHER" id="PTHR15048:SF0">
    <property type="entry name" value="STARCH-BINDING DOMAIN-CONTAINING PROTEIN 1"/>
    <property type="match status" value="1"/>
</dbReference>
<evidence type="ECO:0000313" key="4">
    <source>
        <dbReference type="Proteomes" id="UP001168877"/>
    </source>
</evidence>
<dbReference type="EMBL" id="JAUESC010000383">
    <property type="protein sequence ID" value="KAK0585930.1"/>
    <property type="molecule type" value="Genomic_DNA"/>
</dbReference>
<dbReference type="Pfam" id="PF00686">
    <property type="entry name" value="CBM_20"/>
    <property type="match status" value="1"/>
</dbReference>
<dbReference type="SUPFAM" id="SSF49452">
    <property type="entry name" value="Starch-binding domain-like"/>
    <property type="match status" value="1"/>
</dbReference>
<dbReference type="AlphaFoldDB" id="A0AA39SAX7"/>
<keyword evidence="4" id="KW-1185">Reference proteome</keyword>
<evidence type="ECO:0000256" key="1">
    <source>
        <dbReference type="SAM" id="MobiDB-lite"/>
    </source>
</evidence>
<gene>
    <name evidence="3" type="ORF">LWI29_036461</name>
</gene>
<feature type="domain" description="CBM20" evidence="2">
    <location>
        <begin position="87"/>
        <end position="189"/>
    </location>
</feature>
<dbReference type="InterPro" id="IPR002044">
    <property type="entry name" value="CBM20"/>
</dbReference>
<protein>
    <recommendedName>
        <fullName evidence="2">CBM20 domain-containing protein</fullName>
    </recommendedName>
</protein>
<evidence type="ECO:0000259" key="2">
    <source>
        <dbReference type="PROSITE" id="PS51166"/>
    </source>
</evidence>